<accession>C0JWY2</accession>
<evidence type="ECO:0000313" key="7">
    <source>
        <dbReference type="EMBL" id="ACK36840.1"/>
    </source>
</evidence>
<dbReference type="GO" id="GO:0003735">
    <property type="term" value="F:structural constituent of ribosome"/>
    <property type="evidence" value="ECO:0007669"/>
    <property type="project" value="InterPro"/>
</dbReference>
<dbReference type="FunFam" id="1.10.287.610:FF:000001">
    <property type="entry name" value="30S ribosomal protein S2"/>
    <property type="match status" value="1"/>
</dbReference>
<reference evidence="7" key="1">
    <citation type="journal article" date="2009" name="Mol. Biol. Evol.">
        <title>The chloroplast genomes of the green algae Pyramimonas, Monomastix, and Pycnococcus shed new light on the evolutionary history of prasinophytes and the origin of the secondary chloroplasts of euglenids.</title>
        <authorList>
            <person name="Turmel M."/>
            <person name="Gagnon M.C."/>
            <person name="O'Kelly C.J."/>
            <person name="Otis C."/>
            <person name="Lemieux C."/>
        </authorList>
    </citation>
    <scope>NUCLEOTIDE SEQUENCE</scope>
    <source>
        <strain evidence="7">CCMP 1203</strain>
    </source>
</reference>
<evidence type="ECO:0000256" key="6">
    <source>
        <dbReference type="RuleBase" id="RU003631"/>
    </source>
</evidence>
<dbReference type="GO" id="GO:0005763">
    <property type="term" value="C:mitochondrial small ribosomal subunit"/>
    <property type="evidence" value="ECO:0007669"/>
    <property type="project" value="TreeGrafter"/>
</dbReference>
<dbReference type="Pfam" id="PF00318">
    <property type="entry name" value="Ribosomal_S2"/>
    <property type="match status" value="1"/>
</dbReference>
<dbReference type="NCBIfam" id="TIGR01011">
    <property type="entry name" value="rpsB_bact"/>
    <property type="match status" value="1"/>
</dbReference>
<evidence type="ECO:0000256" key="4">
    <source>
        <dbReference type="ARBA" id="ARBA00035155"/>
    </source>
</evidence>
<keyword evidence="7" id="KW-0150">Chloroplast</keyword>
<dbReference type="PANTHER" id="PTHR12534">
    <property type="entry name" value="30S RIBOSOMAL PROTEIN S2 PROKARYOTIC AND ORGANELLAR"/>
    <property type="match status" value="1"/>
</dbReference>
<keyword evidence="2 5" id="KW-0689">Ribosomal protein</keyword>
<dbReference type="Gene3D" id="1.10.287.610">
    <property type="entry name" value="Helix hairpin bin"/>
    <property type="match status" value="1"/>
</dbReference>
<dbReference type="PRINTS" id="PR00395">
    <property type="entry name" value="RIBOSOMALS2"/>
</dbReference>
<comment type="subcellular location">
    <subcellularLocation>
        <location evidence="5">Plastid</location>
        <location evidence="5">Chloroplast</location>
    </subcellularLocation>
</comment>
<dbReference type="GO" id="GO:0009507">
    <property type="term" value="C:chloroplast"/>
    <property type="evidence" value="ECO:0007669"/>
    <property type="project" value="UniProtKB-SubCell"/>
</dbReference>
<dbReference type="CDD" id="cd01425">
    <property type="entry name" value="RPS2"/>
    <property type="match status" value="1"/>
</dbReference>
<dbReference type="RefSeq" id="YP_002600867.1">
    <property type="nucleotide sequence ID" value="NC_012097.1"/>
</dbReference>
<dbReference type="GO" id="GO:0006412">
    <property type="term" value="P:translation"/>
    <property type="evidence" value="ECO:0007669"/>
    <property type="project" value="UniProtKB-UniRule"/>
</dbReference>
<evidence type="ECO:0000256" key="5">
    <source>
        <dbReference type="HAMAP-Rule" id="MF_00291"/>
    </source>
</evidence>
<keyword evidence="7" id="KW-0934">Plastid</keyword>
<dbReference type="AlphaFoldDB" id="C0JWY2"/>
<sequence>MTELQALMKAGAFLGHRTSRWNPRMAKYIYARRNGVHILDLVQTVQCLDQARAFVKKLANQGGSVLFLGTSRHAAGPIMAAAARSNSFYVNQRWLGGMFTNWSTMRLCVHRLTYLNQCGEDGTFTTLPKREEAALRRQHARLKKYLGGLCGMEQLPNAVIVTGQSSDSHALAECRRSNIPTIGILDSDGDPTSVDLVIPANDDSAASLDYILTELTYCLSTGSR</sequence>
<dbReference type="PANTHER" id="PTHR12534:SF0">
    <property type="entry name" value="SMALL RIBOSOMAL SUBUNIT PROTEIN US2M"/>
    <property type="match status" value="1"/>
</dbReference>
<dbReference type="InterPro" id="IPR023591">
    <property type="entry name" value="Ribosomal_uS2_flav_dom_sf"/>
</dbReference>
<dbReference type="InterPro" id="IPR001865">
    <property type="entry name" value="Ribosomal_uS2"/>
</dbReference>
<geneLocation type="chloroplast" evidence="7"/>
<organism evidence="7">
    <name type="scientific">Pycnococcus provasolii</name>
    <dbReference type="NCBI Taxonomy" id="41880"/>
    <lineage>
        <taxon>Eukaryota</taxon>
        <taxon>Viridiplantae</taxon>
        <taxon>Chlorophyta</taxon>
        <taxon>Pseudoscourfieldiophyceae</taxon>
        <taxon>Pseudoscourfieldiales</taxon>
        <taxon>Pycnococcaceae</taxon>
        <taxon>Pycnococcus</taxon>
    </lineage>
</organism>
<proteinExistence type="inferred from homology"/>
<evidence type="ECO:0000256" key="2">
    <source>
        <dbReference type="ARBA" id="ARBA00022980"/>
    </source>
</evidence>
<dbReference type="SUPFAM" id="SSF52313">
    <property type="entry name" value="Ribosomal protein S2"/>
    <property type="match status" value="1"/>
</dbReference>
<dbReference type="InterPro" id="IPR018130">
    <property type="entry name" value="Ribosomal_uS2_CS"/>
</dbReference>
<gene>
    <name evidence="5 7" type="primary">rps2</name>
</gene>
<dbReference type="Gene3D" id="3.40.50.10490">
    <property type="entry name" value="Glucose-6-phosphate isomerase like protein, domain 1"/>
    <property type="match status" value="1"/>
</dbReference>
<dbReference type="HAMAP" id="MF_00291_B">
    <property type="entry name" value="Ribosomal_uS2_B"/>
    <property type="match status" value="1"/>
</dbReference>
<evidence type="ECO:0000256" key="3">
    <source>
        <dbReference type="ARBA" id="ARBA00023274"/>
    </source>
</evidence>
<dbReference type="InterPro" id="IPR005706">
    <property type="entry name" value="Ribosomal_uS2_bac/mit/plastid"/>
</dbReference>
<name>C0JWY2_9CHLO</name>
<keyword evidence="3 5" id="KW-0687">Ribonucleoprotein</keyword>
<comment type="similarity">
    <text evidence="1 5 6">Belongs to the universal ribosomal protein uS2 family.</text>
</comment>
<dbReference type="PROSITE" id="PS00963">
    <property type="entry name" value="RIBOSOMAL_S2_2"/>
    <property type="match status" value="1"/>
</dbReference>
<protein>
    <recommendedName>
        <fullName evidence="4 5">Small ribosomal subunit protein uS2c</fullName>
    </recommendedName>
</protein>
<dbReference type="GeneID" id="7498370"/>
<evidence type="ECO:0000256" key="1">
    <source>
        <dbReference type="ARBA" id="ARBA00006242"/>
    </source>
</evidence>
<dbReference type="EMBL" id="FJ493498">
    <property type="protein sequence ID" value="ACK36840.1"/>
    <property type="molecule type" value="Genomic_DNA"/>
</dbReference>